<proteinExistence type="inferred from homology"/>
<dbReference type="Gene3D" id="1.10.486.10">
    <property type="entry name" value="PCRA, domain 4"/>
    <property type="match status" value="1"/>
</dbReference>
<dbReference type="Proteomes" id="UP000265489">
    <property type="component" value="Unassembled WGS sequence"/>
</dbReference>
<evidence type="ECO:0000313" key="15">
    <source>
        <dbReference type="Proteomes" id="UP000265489"/>
    </source>
</evidence>
<dbReference type="GeneID" id="66579137"/>
<evidence type="ECO:0000256" key="8">
    <source>
        <dbReference type="ARBA" id="ARBA00034617"/>
    </source>
</evidence>
<dbReference type="Gene3D" id="1.10.10.160">
    <property type="match status" value="1"/>
</dbReference>
<evidence type="ECO:0000256" key="5">
    <source>
        <dbReference type="ARBA" id="ARBA00022840"/>
    </source>
</evidence>
<evidence type="ECO:0000256" key="4">
    <source>
        <dbReference type="ARBA" id="ARBA00022806"/>
    </source>
</evidence>
<dbReference type="PANTHER" id="PTHR11070">
    <property type="entry name" value="UVRD / RECB / PCRA DNA HELICASE FAMILY MEMBER"/>
    <property type="match status" value="1"/>
</dbReference>
<feature type="domain" description="UvrD-like helicase ATP-binding" evidence="12">
    <location>
        <begin position="7"/>
        <end position="286"/>
    </location>
</feature>
<keyword evidence="2 11" id="KW-0547">Nucleotide-binding</keyword>
<evidence type="ECO:0000313" key="14">
    <source>
        <dbReference type="EMBL" id="RGU94159.1"/>
    </source>
</evidence>
<evidence type="ECO:0000259" key="12">
    <source>
        <dbReference type="PROSITE" id="PS51198"/>
    </source>
</evidence>
<dbReference type="Pfam" id="PF13361">
    <property type="entry name" value="UvrD_C"/>
    <property type="match status" value="1"/>
</dbReference>
<keyword evidence="5 11" id="KW-0067">ATP-binding</keyword>
<dbReference type="GO" id="GO:0005524">
    <property type="term" value="F:ATP binding"/>
    <property type="evidence" value="ECO:0007669"/>
    <property type="project" value="UniProtKB-UniRule"/>
</dbReference>
<evidence type="ECO:0000256" key="7">
    <source>
        <dbReference type="ARBA" id="ARBA00023235"/>
    </source>
</evidence>
<dbReference type="GO" id="GO:0000725">
    <property type="term" value="P:recombinational repair"/>
    <property type="evidence" value="ECO:0007669"/>
    <property type="project" value="TreeGrafter"/>
</dbReference>
<keyword evidence="3 11" id="KW-0378">Hydrolase</keyword>
<dbReference type="CDD" id="cd18807">
    <property type="entry name" value="SF1_C_UvrD"/>
    <property type="match status" value="1"/>
</dbReference>
<evidence type="ECO:0000256" key="3">
    <source>
        <dbReference type="ARBA" id="ARBA00022801"/>
    </source>
</evidence>
<dbReference type="InterPro" id="IPR027417">
    <property type="entry name" value="P-loop_NTPase"/>
</dbReference>
<evidence type="ECO:0000256" key="2">
    <source>
        <dbReference type="ARBA" id="ARBA00022741"/>
    </source>
</evidence>
<gene>
    <name evidence="14" type="ORF">DWW32_01190</name>
</gene>
<keyword evidence="7" id="KW-0413">Isomerase</keyword>
<dbReference type="Gene3D" id="3.40.50.300">
    <property type="entry name" value="P-loop containing nucleotide triphosphate hydrolases"/>
    <property type="match status" value="2"/>
</dbReference>
<dbReference type="GO" id="GO:0005829">
    <property type="term" value="C:cytosol"/>
    <property type="evidence" value="ECO:0007669"/>
    <property type="project" value="TreeGrafter"/>
</dbReference>
<dbReference type="PROSITE" id="PS51198">
    <property type="entry name" value="UVRD_HELICASE_ATP_BIND"/>
    <property type="match status" value="1"/>
</dbReference>
<dbReference type="InterPro" id="IPR013986">
    <property type="entry name" value="DExx_box_DNA_helicase_dom_sf"/>
</dbReference>
<comment type="caution">
    <text evidence="14">The sequence shown here is derived from an EMBL/GenBank/DDBJ whole genome shotgun (WGS) entry which is preliminary data.</text>
</comment>
<dbReference type="SUPFAM" id="SSF52540">
    <property type="entry name" value="P-loop containing nucleoside triphosphate hydrolases"/>
    <property type="match status" value="1"/>
</dbReference>
<evidence type="ECO:0000256" key="6">
    <source>
        <dbReference type="ARBA" id="ARBA00023125"/>
    </source>
</evidence>
<dbReference type="GO" id="GO:0016887">
    <property type="term" value="F:ATP hydrolysis activity"/>
    <property type="evidence" value="ECO:0007669"/>
    <property type="project" value="RHEA"/>
</dbReference>
<comment type="catalytic activity">
    <reaction evidence="8">
        <text>Couples ATP hydrolysis with the unwinding of duplex DNA by translocating in the 3'-5' direction.</text>
        <dbReference type="EC" id="5.6.2.4"/>
    </reaction>
</comment>
<dbReference type="GO" id="GO:0033202">
    <property type="term" value="C:DNA helicase complex"/>
    <property type="evidence" value="ECO:0007669"/>
    <property type="project" value="TreeGrafter"/>
</dbReference>
<dbReference type="AlphaFoldDB" id="A0A395WBJ4"/>
<protein>
    <recommendedName>
        <fullName evidence="9">DNA 3'-5' helicase</fullName>
        <ecNumber evidence="9">5.6.2.4</ecNumber>
    </recommendedName>
</protein>
<comment type="catalytic activity">
    <reaction evidence="10">
        <text>ATP + H2O = ADP + phosphate + H(+)</text>
        <dbReference type="Rhea" id="RHEA:13065"/>
        <dbReference type="ChEBI" id="CHEBI:15377"/>
        <dbReference type="ChEBI" id="CHEBI:15378"/>
        <dbReference type="ChEBI" id="CHEBI:30616"/>
        <dbReference type="ChEBI" id="CHEBI:43474"/>
        <dbReference type="ChEBI" id="CHEBI:456216"/>
        <dbReference type="EC" id="5.6.2.4"/>
    </reaction>
</comment>
<evidence type="ECO:0000256" key="9">
    <source>
        <dbReference type="ARBA" id="ARBA00034808"/>
    </source>
</evidence>
<dbReference type="InterPro" id="IPR000212">
    <property type="entry name" value="DNA_helicase_UvrD/REP"/>
</dbReference>
<dbReference type="InterPro" id="IPR014017">
    <property type="entry name" value="DNA_helicase_UvrD-like_C"/>
</dbReference>
<feature type="domain" description="UvrD-like helicase C-terminal" evidence="13">
    <location>
        <begin position="287"/>
        <end position="564"/>
    </location>
</feature>
<dbReference type="EC" id="5.6.2.4" evidence="9"/>
<evidence type="ECO:0000256" key="1">
    <source>
        <dbReference type="ARBA" id="ARBA00009922"/>
    </source>
</evidence>
<reference evidence="14 15" key="1">
    <citation type="submission" date="2018-08" db="EMBL/GenBank/DDBJ databases">
        <title>A genome reference for cultivated species of the human gut microbiota.</title>
        <authorList>
            <person name="Zou Y."/>
            <person name="Xue W."/>
            <person name="Luo G."/>
        </authorList>
    </citation>
    <scope>NUCLEOTIDE SEQUENCE [LARGE SCALE GENOMIC DNA]</scope>
    <source>
        <strain evidence="14 15">AF15-20</strain>
    </source>
</reference>
<evidence type="ECO:0000256" key="10">
    <source>
        <dbReference type="ARBA" id="ARBA00048988"/>
    </source>
</evidence>
<keyword evidence="6" id="KW-0238">DNA-binding</keyword>
<dbReference type="CDD" id="cd17932">
    <property type="entry name" value="DEXQc_UvrD"/>
    <property type="match status" value="1"/>
</dbReference>
<name>A0A395WBJ4_9FIRM</name>
<organism evidence="14 15">
    <name type="scientific">Holdemanella biformis</name>
    <dbReference type="NCBI Taxonomy" id="1735"/>
    <lineage>
        <taxon>Bacteria</taxon>
        <taxon>Bacillati</taxon>
        <taxon>Bacillota</taxon>
        <taxon>Erysipelotrichia</taxon>
        <taxon>Erysipelotrichales</taxon>
        <taxon>Erysipelotrichaceae</taxon>
        <taxon>Holdemanella</taxon>
    </lineage>
</organism>
<dbReference type="Pfam" id="PF00580">
    <property type="entry name" value="UvrD-helicase"/>
    <property type="match status" value="1"/>
</dbReference>
<sequence length="725" mass="82467">MSNSILDTLNENQRTAATTINEHVRIIAGAGSGKTRVLMARIVYLVQDCGVLPNRILAITFTNKAANEMKTRLTAQLGSMASVVRISTIHSLCVRMLREDADLIGYPKTFAIMDPEDQKAILKPIYKTLEVDKTTISYNRALGAISAYKTNYIDPQMAANMAMDDVSITLAKIYAGYEKRRNEMKAMDFDDLLLEGHRLLNSVSSVKEKWQNRLDYIHVDEFQDVDPIQYGIIKLLTGKNTHLCVVGDPDQTIYTWRGASVDIILKFNKDFEPCKTVILNENYRSTQPILDASNAVIKYNKERIDKDLYTKLPGDEKITMFEGKEDSEEPIFVARQINEKHKKGLEYKDMAILYRSNYSSRAFERIFKSVGIPYVIYGGIRFYERQEIKDALCYLRLCTNRNEEDPDQMALDLAVLRVINVPRRGIGARTIENLQKQAAERHMNLYDVMKDPIGLSTAVTKKCEMFVDLIEDLRENREHYALEDFLDYVLDTTGYISMLKEDRESGQDRIDNLKELKEDIAQSMIEDPEMTLESYLQDIALFTDKTQETSENTVSLMTVHAAKGLEFDTVFLVNFNDGVFPSSRACDEGGMKALEEERRLLYVAMTRAKKTLYITWNTGFSYMQDAFKTPSRFRAEIPMEYIVQEEKEEAPKQPKAVVSQSLTGRPSKLGANKKKVRLRKGDAVEHTIYGQGVVLEIRGDVATIAFGHTIGVKKLNAAHPSIKKA</sequence>
<evidence type="ECO:0000259" key="13">
    <source>
        <dbReference type="PROSITE" id="PS51217"/>
    </source>
</evidence>
<keyword evidence="4 11" id="KW-0347">Helicase</keyword>
<accession>A0A395WBJ4</accession>
<feature type="binding site" evidence="11">
    <location>
        <begin position="28"/>
        <end position="35"/>
    </location>
    <ligand>
        <name>ATP</name>
        <dbReference type="ChEBI" id="CHEBI:30616"/>
    </ligand>
</feature>
<dbReference type="GO" id="GO:0003677">
    <property type="term" value="F:DNA binding"/>
    <property type="evidence" value="ECO:0007669"/>
    <property type="project" value="UniProtKB-KW"/>
</dbReference>
<dbReference type="GO" id="GO:0043138">
    <property type="term" value="F:3'-5' DNA helicase activity"/>
    <property type="evidence" value="ECO:0007669"/>
    <property type="project" value="UniProtKB-EC"/>
</dbReference>
<dbReference type="RefSeq" id="WP_118324442.1">
    <property type="nucleotide sequence ID" value="NZ_QRYH01000005.1"/>
</dbReference>
<dbReference type="EMBL" id="QRYQ01000001">
    <property type="protein sequence ID" value="RGU94159.1"/>
    <property type="molecule type" value="Genomic_DNA"/>
</dbReference>
<evidence type="ECO:0000256" key="11">
    <source>
        <dbReference type="PROSITE-ProRule" id="PRU00560"/>
    </source>
</evidence>
<dbReference type="PANTHER" id="PTHR11070:SF2">
    <property type="entry name" value="ATP-DEPENDENT DNA HELICASE SRS2"/>
    <property type="match status" value="1"/>
</dbReference>
<dbReference type="InterPro" id="IPR014016">
    <property type="entry name" value="UvrD-like_ATP-bd"/>
</dbReference>
<comment type="similarity">
    <text evidence="1">Belongs to the helicase family. UvrD subfamily.</text>
</comment>
<dbReference type="PROSITE" id="PS51217">
    <property type="entry name" value="UVRD_HELICASE_CTER"/>
    <property type="match status" value="1"/>
</dbReference>